<reference evidence="7" key="1">
    <citation type="journal article" date="2014" name="Science">
        <title>The coffee genome provides insight into the convergent evolution of caffeine biosynthesis.</title>
        <authorList>
            <person name="Denoeud F."/>
            <person name="Carretero-Paulet L."/>
            <person name="Dereeper A."/>
            <person name="Droc G."/>
            <person name="Guyot R."/>
            <person name="Pietrella M."/>
            <person name="Zheng C."/>
            <person name="Alberti A."/>
            <person name="Anthony F."/>
            <person name="Aprea G."/>
            <person name="Aury J.M."/>
            <person name="Bento P."/>
            <person name="Bernard M."/>
            <person name="Bocs S."/>
            <person name="Campa C."/>
            <person name="Cenci A."/>
            <person name="Combes M.C."/>
            <person name="Crouzillat D."/>
            <person name="Da Silva C."/>
            <person name="Daddiego L."/>
            <person name="De Bellis F."/>
            <person name="Dussert S."/>
            <person name="Garsmeur O."/>
            <person name="Gayraud T."/>
            <person name="Guignon V."/>
            <person name="Jahn K."/>
            <person name="Jamilloux V."/>
            <person name="Joet T."/>
            <person name="Labadie K."/>
            <person name="Lan T."/>
            <person name="Leclercq J."/>
            <person name="Lepelley M."/>
            <person name="Leroy T."/>
            <person name="Li L.T."/>
            <person name="Librado P."/>
            <person name="Lopez L."/>
            <person name="Munoz A."/>
            <person name="Noel B."/>
            <person name="Pallavicini A."/>
            <person name="Perrotta G."/>
            <person name="Poncet V."/>
            <person name="Pot D."/>
            <person name="Priyono X."/>
            <person name="Rigoreau M."/>
            <person name="Rouard M."/>
            <person name="Rozas J."/>
            <person name="Tranchant-Dubreuil C."/>
            <person name="VanBuren R."/>
            <person name="Zhang Q."/>
            <person name="Andrade A.C."/>
            <person name="Argout X."/>
            <person name="Bertrand B."/>
            <person name="de Kochko A."/>
            <person name="Graziosi G."/>
            <person name="Henry R.J."/>
            <person name="Jayarama X."/>
            <person name="Ming R."/>
            <person name="Nagai C."/>
            <person name="Rounsley S."/>
            <person name="Sankoff D."/>
            <person name="Giuliano G."/>
            <person name="Albert V.A."/>
            <person name="Wincker P."/>
            <person name="Lashermes P."/>
        </authorList>
    </citation>
    <scope>NUCLEOTIDE SEQUENCE [LARGE SCALE GENOMIC DNA]</scope>
    <source>
        <strain evidence="7">cv. DH200-94</strain>
    </source>
</reference>
<evidence type="ECO:0000256" key="1">
    <source>
        <dbReference type="ARBA" id="ARBA00004141"/>
    </source>
</evidence>
<dbReference type="InterPro" id="IPR007262">
    <property type="entry name" value="Vps55/LEPROT"/>
</dbReference>
<organism evidence="6 7">
    <name type="scientific">Coffea canephora</name>
    <name type="common">Robusta coffee</name>
    <dbReference type="NCBI Taxonomy" id="49390"/>
    <lineage>
        <taxon>Eukaryota</taxon>
        <taxon>Viridiplantae</taxon>
        <taxon>Streptophyta</taxon>
        <taxon>Embryophyta</taxon>
        <taxon>Tracheophyta</taxon>
        <taxon>Spermatophyta</taxon>
        <taxon>Magnoliopsida</taxon>
        <taxon>eudicotyledons</taxon>
        <taxon>Gunneridae</taxon>
        <taxon>Pentapetalae</taxon>
        <taxon>asterids</taxon>
        <taxon>lamiids</taxon>
        <taxon>Gentianales</taxon>
        <taxon>Rubiaceae</taxon>
        <taxon>Ixoroideae</taxon>
        <taxon>Gardenieae complex</taxon>
        <taxon>Bertiereae - Coffeeae clade</taxon>
        <taxon>Coffeeae</taxon>
        <taxon>Coffea</taxon>
    </lineage>
</organism>
<dbReference type="AlphaFoldDB" id="A0A068VM28"/>
<keyword evidence="4" id="KW-1133">Transmembrane helix</keyword>
<gene>
    <name evidence="6" type="ORF">GSCOC_T00006411001</name>
</gene>
<evidence type="ECO:0000256" key="5">
    <source>
        <dbReference type="ARBA" id="ARBA00023136"/>
    </source>
</evidence>
<dbReference type="OrthoDB" id="14246at2759"/>
<comment type="similarity">
    <text evidence="2">Belongs to the OB-RGRP/VPS55 family.</text>
</comment>
<dbReference type="STRING" id="49390.A0A068VM28"/>
<evidence type="ECO:0000313" key="6">
    <source>
        <dbReference type="EMBL" id="CDP21855.1"/>
    </source>
</evidence>
<keyword evidence="5" id="KW-0472">Membrane</keyword>
<keyword evidence="3" id="KW-0812">Transmembrane</keyword>
<evidence type="ECO:0000256" key="4">
    <source>
        <dbReference type="ARBA" id="ARBA00022989"/>
    </source>
</evidence>
<keyword evidence="7" id="KW-1185">Reference proteome</keyword>
<evidence type="ECO:0000256" key="2">
    <source>
        <dbReference type="ARBA" id="ARBA00005645"/>
    </source>
</evidence>
<dbReference type="EMBL" id="HG746264">
    <property type="protein sequence ID" value="CDP21855.1"/>
    <property type="molecule type" value="Genomic_DNA"/>
</dbReference>
<dbReference type="Proteomes" id="UP000295252">
    <property type="component" value="Unassembled WGS sequence"/>
</dbReference>
<dbReference type="GO" id="GO:0016020">
    <property type="term" value="C:membrane"/>
    <property type="evidence" value="ECO:0007669"/>
    <property type="project" value="UniProtKB-SubCell"/>
</dbReference>
<name>A0A068VM28_COFCA</name>
<dbReference type="Pfam" id="PF04133">
    <property type="entry name" value="Vps55"/>
    <property type="match status" value="1"/>
</dbReference>
<sequence>MVQQLSLVSDNYTIALSACSDNVCGSDTSSLFSESQSGWADVTKFLTGASAVGSIAIPIILKHAGVIGSHAIASILFDKQTKQM</sequence>
<evidence type="ECO:0000256" key="3">
    <source>
        <dbReference type="ARBA" id="ARBA00022692"/>
    </source>
</evidence>
<dbReference type="Gramene" id="CDP21855">
    <property type="protein sequence ID" value="CDP21855"/>
    <property type="gene ID" value="GSCOC_T00006411001"/>
</dbReference>
<accession>A0A068VM28</accession>
<comment type="subcellular location">
    <subcellularLocation>
        <location evidence="1">Membrane</location>
        <topology evidence="1">Multi-pass membrane protein</topology>
    </subcellularLocation>
</comment>
<proteinExistence type="inferred from homology"/>
<protein>
    <submittedName>
        <fullName evidence="6">DH200=94 genomic scaffold, scaffold_7180</fullName>
    </submittedName>
</protein>
<dbReference type="InParanoid" id="A0A068VM28"/>
<dbReference type="PhylomeDB" id="A0A068VM28"/>
<evidence type="ECO:0000313" key="7">
    <source>
        <dbReference type="Proteomes" id="UP000295252"/>
    </source>
</evidence>